<reference evidence="1 2" key="1">
    <citation type="submission" date="2013-04" db="EMBL/GenBank/DDBJ databases">
        <title>Draft genome of the heavy metal tolerant bacterium Lysinibacillus sphaericus strain OT4b.31.</title>
        <authorList>
            <person name="Pena-Montenegro T.D."/>
            <person name="Dussan J."/>
        </authorList>
    </citation>
    <scope>NUCLEOTIDE SEQUENCE [LARGE SCALE GENOMIC DNA]</scope>
    <source>
        <strain evidence="1 2">OT4b.31</strain>
    </source>
</reference>
<gene>
    <name evidence="1" type="ORF">H131_11693</name>
</gene>
<evidence type="ECO:0000313" key="1">
    <source>
        <dbReference type="EMBL" id="EON72236.1"/>
    </source>
</evidence>
<protein>
    <recommendedName>
        <fullName evidence="3">XRE family transcriptional regulator</fullName>
    </recommendedName>
</protein>
<dbReference type="PATRIC" id="fig|1285586.5.peg.2377"/>
<proteinExistence type="predicted"/>
<evidence type="ECO:0000313" key="2">
    <source>
        <dbReference type="Proteomes" id="UP000013911"/>
    </source>
</evidence>
<organism evidence="1 2">
    <name type="scientific">Lysinibacillus sphaericus OT4b.31</name>
    <dbReference type="NCBI Taxonomy" id="1285586"/>
    <lineage>
        <taxon>Bacteria</taxon>
        <taxon>Bacillati</taxon>
        <taxon>Bacillota</taxon>
        <taxon>Bacilli</taxon>
        <taxon>Bacillales</taxon>
        <taxon>Bacillaceae</taxon>
        <taxon>Lysinibacillus</taxon>
    </lineage>
</organism>
<dbReference type="OrthoDB" id="9964826at2"/>
<sequence>MTFEEKCELYKTMRLKKIKAKELAKICECSSSWISQVFSKEEVQLSQDMQDKVISYINSK</sequence>
<comment type="caution">
    <text evidence="1">The sequence shown here is derived from an EMBL/GenBank/DDBJ whole genome shotgun (WGS) entry which is preliminary data.</text>
</comment>
<dbReference type="RefSeq" id="WP_010859281.1">
    <property type="nucleotide sequence ID" value="NZ_KB933398.1"/>
</dbReference>
<accession>R7ZE05</accession>
<dbReference type="AlphaFoldDB" id="R7ZE05"/>
<name>R7ZE05_LYSSH</name>
<dbReference type="HOGENOM" id="CLU_2936133_0_0_9"/>
<evidence type="ECO:0008006" key="3">
    <source>
        <dbReference type="Google" id="ProtNLM"/>
    </source>
</evidence>
<dbReference type="Proteomes" id="UP000013911">
    <property type="component" value="Unassembled WGS sequence"/>
</dbReference>
<dbReference type="EMBL" id="AQPX01000018">
    <property type="protein sequence ID" value="EON72236.1"/>
    <property type="molecule type" value="Genomic_DNA"/>
</dbReference>